<dbReference type="AlphaFoldDB" id="A0A1F5HZU0"/>
<name>A0A1F5HZU0_9BACT</name>
<organism evidence="1 2">
    <name type="scientific">Candidatus Curtissbacteria bacterium RIFCSPLOWO2_01_FULL_42_26</name>
    <dbReference type="NCBI Taxonomy" id="1797729"/>
    <lineage>
        <taxon>Bacteria</taxon>
        <taxon>Candidatus Curtissiibacteriota</taxon>
    </lineage>
</organism>
<comment type="caution">
    <text evidence="1">The sequence shown here is derived from an EMBL/GenBank/DDBJ whole genome shotgun (WGS) entry which is preliminary data.</text>
</comment>
<evidence type="ECO:0000313" key="1">
    <source>
        <dbReference type="EMBL" id="OGE09621.1"/>
    </source>
</evidence>
<reference evidence="1 2" key="1">
    <citation type="journal article" date="2016" name="Nat. Commun.">
        <title>Thousands of microbial genomes shed light on interconnected biogeochemical processes in an aquifer system.</title>
        <authorList>
            <person name="Anantharaman K."/>
            <person name="Brown C.T."/>
            <person name="Hug L.A."/>
            <person name="Sharon I."/>
            <person name="Castelle C.J."/>
            <person name="Probst A.J."/>
            <person name="Thomas B.C."/>
            <person name="Singh A."/>
            <person name="Wilkins M.J."/>
            <person name="Karaoz U."/>
            <person name="Brodie E.L."/>
            <person name="Williams K.H."/>
            <person name="Hubbard S.S."/>
            <person name="Banfield J.F."/>
        </authorList>
    </citation>
    <scope>NUCLEOTIDE SEQUENCE [LARGE SCALE GENOMIC DNA]</scope>
</reference>
<gene>
    <name evidence="1" type="ORF">A3A60_01690</name>
</gene>
<protein>
    <submittedName>
        <fullName evidence="1">Uncharacterized protein</fullName>
    </submittedName>
</protein>
<dbReference type="STRING" id="1797729.A3A60_01690"/>
<evidence type="ECO:0000313" key="2">
    <source>
        <dbReference type="Proteomes" id="UP000179227"/>
    </source>
</evidence>
<proteinExistence type="predicted"/>
<accession>A0A1F5HZU0</accession>
<dbReference type="Proteomes" id="UP000179227">
    <property type="component" value="Unassembled WGS sequence"/>
</dbReference>
<sequence>MARKRQNKSHYHSLRQKWLRRHRIARKRFHEKHKEALDFLIEKFPAKEKLASGAVGLMMMSSLIPTSTVLGAISEKGQDAEAVAQVDRTSELNAELAAVLPGNVRPLNNDEEAKISEVLSRYFNMDVKADIDGLRLNRTYGVIGAEQHLIRFPGDNMNIHLDADDKNNRMIYSSGMAPGRGAWGYFTNSRSEFDDLAREREKWYIAVQTFAAPNYNGRLADYRDLFKFRKMIVVNTQTGQAVVTDIADSGPAIFTGKHLGGSPEVMYELGLANGPRKGPVLYFFVDDVNNEIPLGPIKPMGLPNVNEKN</sequence>
<dbReference type="EMBL" id="MFBS01000018">
    <property type="protein sequence ID" value="OGE09621.1"/>
    <property type="molecule type" value="Genomic_DNA"/>
</dbReference>